<dbReference type="InterPro" id="IPR052899">
    <property type="entry name" value="Class-I_DAHP_synthase"/>
</dbReference>
<dbReference type="InterPro" id="IPR013785">
    <property type="entry name" value="Aldolase_TIM"/>
</dbReference>
<dbReference type="NCBIfam" id="NF006421">
    <property type="entry name" value="PRK08673.1"/>
    <property type="match status" value="1"/>
</dbReference>
<dbReference type="PANTHER" id="PTHR43018:SF2">
    <property type="entry name" value="PHOSPHO-2-DEHYDRO-3-DEOXYHEPTONATE ALDOLASE"/>
    <property type="match status" value="1"/>
</dbReference>
<dbReference type="Gene3D" id="3.20.20.70">
    <property type="entry name" value="Aldolase class I"/>
    <property type="match status" value="1"/>
</dbReference>
<dbReference type="SUPFAM" id="SSF51569">
    <property type="entry name" value="Aldolase"/>
    <property type="match status" value="1"/>
</dbReference>
<evidence type="ECO:0000259" key="2">
    <source>
        <dbReference type="Pfam" id="PF00793"/>
    </source>
</evidence>
<keyword evidence="1 3" id="KW-0808">Transferase</keyword>
<dbReference type="InterPro" id="IPR006218">
    <property type="entry name" value="DAHP1/KDSA"/>
</dbReference>
<feature type="domain" description="DAHP synthetase I/KDSA" evidence="2">
    <location>
        <begin position="69"/>
        <end position="309"/>
    </location>
</feature>
<dbReference type="PANTHER" id="PTHR43018">
    <property type="entry name" value="PHOSPHO-2-DEHYDRO-3-DEOXYHEPTONATE ALDOLASE"/>
    <property type="match status" value="1"/>
</dbReference>
<gene>
    <name evidence="3" type="primary">aroF</name>
    <name evidence="3" type="ORF">LVJ94_41920</name>
</gene>
<dbReference type="EMBL" id="CP089983">
    <property type="protein sequence ID" value="WXB10797.1"/>
    <property type="molecule type" value="Genomic_DNA"/>
</dbReference>
<evidence type="ECO:0000313" key="4">
    <source>
        <dbReference type="Proteomes" id="UP001374803"/>
    </source>
</evidence>
<name>A0ABZ2LPE0_9BACT</name>
<protein>
    <submittedName>
        <fullName evidence="3">3-deoxy-7-phosphoheptulonate synthase</fullName>
        <ecNumber evidence="3">2.5.1.54</ecNumber>
    </submittedName>
</protein>
<keyword evidence="4" id="KW-1185">Reference proteome</keyword>
<organism evidence="3 4">
    <name type="scientific">Pendulispora rubella</name>
    <dbReference type="NCBI Taxonomy" id="2741070"/>
    <lineage>
        <taxon>Bacteria</taxon>
        <taxon>Pseudomonadati</taxon>
        <taxon>Myxococcota</taxon>
        <taxon>Myxococcia</taxon>
        <taxon>Myxococcales</taxon>
        <taxon>Sorangiineae</taxon>
        <taxon>Pendulisporaceae</taxon>
        <taxon>Pendulispora</taxon>
    </lineage>
</organism>
<dbReference type="EC" id="2.5.1.54" evidence="3"/>
<reference evidence="3" key="1">
    <citation type="submission" date="2021-12" db="EMBL/GenBank/DDBJ databases">
        <title>Discovery of the Pendulisporaceae a myxobacterial family with distinct sporulation behavior and unique specialized metabolism.</title>
        <authorList>
            <person name="Garcia R."/>
            <person name="Popoff A."/>
            <person name="Bader C.D."/>
            <person name="Loehr J."/>
            <person name="Walesch S."/>
            <person name="Walt C."/>
            <person name="Boldt J."/>
            <person name="Bunk B."/>
            <person name="Haeckl F.J.F.P.J."/>
            <person name="Gunesch A.P."/>
            <person name="Birkelbach J."/>
            <person name="Nuebel U."/>
            <person name="Pietschmann T."/>
            <person name="Bach T."/>
            <person name="Mueller R."/>
        </authorList>
    </citation>
    <scope>NUCLEOTIDE SEQUENCE</scope>
    <source>
        <strain evidence="3">MSr11367</strain>
    </source>
</reference>
<sequence length="330" mass="35202">MTAAGLPSTLGAQSKPCVLVVERAVSEERRKWVGTLPGVSHVVTTSDSCRLTSRCYRSESSTVTLERGRIAIGGNEFVVAAGPCAVESEELLGATADAVVQRGAVLLRGGAFKPRTSPYSFQGLGESGLDMLDRTRHRTGMPTVTEVLEPSQVDRVARSSDMLQIGARNMQNFPLLKAVGRSGRPVLLKRGISATVEEWLSAAEYILSEGNFQVVLCERGIRTYENSTRFTLDLSAVPVVKSLSHLPVIVDPSHSSGRVDLVKPLALAAAAVGADGLIIDVHVDSREALCDANQALAPEQFASLMGSLDRILTAVNRPLARLSSTSKPKN</sequence>
<accession>A0ABZ2LPE0</accession>
<dbReference type="Pfam" id="PF00793">
    <property type="entry name" value="DAHP_synth_1"/>
    <property type="match status" value="1"/>
</dbReference>
<dbReference type="NCBIfam" id="NF009239">
    <property type="entry name" value="PRK12595.1"/>
    <property type="match status" value="1"/>
</dbReference>
<evidence type="ECO:0000313" key="3">
    <source>
        <dbReference type="EMBL" id="WXB10797.1"/>
    </source>
</evidence>
<dbReference type="NCBIfam" id="TIGR01361">
    <property type="entry name" value="DAHP_synth_Bsub"/>
    <property type="match status" value="1"/>
</dbReference>
<dbReference type="Proteomes" id="UP001374803">
    <property type="component" value="Chromosome"/>
</dbReference>
<dbReference type="InterPro" id="IPR006268">
    <property type="entry name" value="DAHP_syn_2"/>
</dbReference>
<evidence type="ECO:0000256" key="1">
    <source>
        <dbReference type="ARBA" id="ARBA00022679"/>
    </source>
</evidence>
<proteinExistence type="predicted"/>
<dbReference type="GO" id="GO:0003849">
    <property type="term" value="F:3-deoxy-7-phosphoheptulonate synthase activity"/>
    <property type="evidence" value="ECO:0007669"/>
    <property type="project" value="UniProtKB-EC"/>
</dbReference>